<dbReference type="Gene3D" id="2.60.120.10">
    <property type="entry name" value="Jelly Rolls"/>
    <property type="match status" value="1"/>
</dbReference>
<protein>
    <recommendedName>
        <fullName evidence="3">Cupin domain-containing protein</fullName>
    </recommendedName>
</protein>
<keyword evidence="2" id="KW-1185">Reference proteome</keyword>
<evidence type="ECO:0008006" key="3">
    <source>
        <dbReference type="Google" id="ProtNLM"/>
    </source>
</evidence>
<dbReference type="SUPFAM" id="SSF51182">
    <property type="entry name" value="RmlC-like cupins"/>
    <property type="match status" value="2"/>
</dbReference>
<comment type="caution">
    <text evidence="1">The sequence shown here is derived from an EMBL/GenBank/DDBJ whole genome shotgun (WGS) entry which is preliminary data.</text>
</comment>
<dbReference type="InterPro" id="IPR014710">
    <property type="entry name" value="RmlC-like_jellyroll"/>
</dbReference>
<dbReference type="EMBL" id="JARESE010000085">
    <property type="protein sequence ID" value="MDE8654502.1"/>
    <property type="molecule type" value="Genomic_DNA"/>
</dbReference>
<gene>
    <name evidence="1" type="ORF">PYV00_22650</name>
</gene>
<dbReference type="RefSeq" id="WP_275230616.1">
    <property type="nucleotide sequence ID" value="NZ_JARESE010000085.1"/>
</dbReference>
<organism evidence="1 2">
    <name type="scientific">Novosphingobium album</name>
    <name type="common">ex Liu et al. 2023</name>
    <dbReference type="NCBI Taxonomy" id="3031130"/>
    <lineage>
        <taxon>Bacteria</taxon>
        <taxon>Pseudomonadati</taxon>
        <taxon>Pseudomonadota</taxon>
        <taxon>Alphaproteobacteria</taxon>
        <taxon>Sphingomonadales</taxon>
        <taxon>Sphingomonadaceae</taxon>
        <taxon>Novosphingobium</taxon>
    </lineage>
</organism>
<accession>A0ABT5WXA2</accession>
<proteinExistence type="predicted"/>
<reference evidence="1 2" key="1">
    <citation type="submission" date="2023-03" db="EMBL/GenBank/DDBJ databases">
        <title>NovoSphingobium album sp. nov. isolated from polycyclic aromatic hydrocarbons- and heavy-metal polluted soil.</title>
        <authorList>
            <person name="Liu Z."/>
            <person name="Wang K."/>
        </authorList>
    </citation>
    <scope>NUCLEOTIDE SEQUENCE [LARGE SCALE GENOMIC DNA]</scope>
    <source>
        <strain evidence="1 2">H3SJ31-1</strain>
    </source>
</reference>
<name>A0ABT5WXA2_9SPHN</name>
<dbReference type="InterPro" id="IPR011051">
    <property type="entry name" value="RmlC_Cupin_sf"/>
</dbReference>
<dbReference type="CDD" id="cd02208">
    <property type="entry name" value="cupin_RmlC-like"/>
    <property type="match status" value="1"/>
</dbReference>
<evidence type="ECO:0000313" key="1">
    <source>
        <dbReference type="EMBL" id="MDE8654502.1"/>
    </source>
</evidence>
<dbReference type="Proteomes" id="UP001216253">
    <property type="component" value="Unassembled WGS sequence"/>
</dbReference>
<sequence length="305" mass="31958">MARPAGAGACRPDPARLKMGKVVTARIGATPPGEFPALAGIRAQGALRSEAVIGGPDRPLALWVHRMPDGASIALADAPVDHLFFVLDGALDSAAQNDAAWIARGGSALVAHGAKALLRAVGGATIAHFHRRQDHPVRPAGPGGTAGFVPDGSPQGWDQRTGMLYRIFHDSRDPASDAWFHRTDFPEGHKGVPHLHTTDEIILVLDGEMRVGTRSHPAGTALAIDANTVYSFAAGSPSLAFVNFRAEHSERIGVTRQGRTPPMEEADFLRSLPPAPPGGWAALRAPTAQERAGDGGAHYLDVAGP</sequence>
<evidence type="ECO:0000313" key="2">
    <source>
        <dbReference type="Proteomes" id="UP001216253"/>
    </source>
</evidence>